<feature type="region of interest" description="Disordered" evidence="2">
    <location>
        <begin position="245"/>
        <end position="266"/>
    </location>
</feature>
<feature type="coiled-coil region" evidence="1">
    <location>
        <begin position="10"/>
        <end position="37"/>
    </location>
</feature>
<evidence type="ECO:0000256" key="2">
    <source>
        <dbReference type="SAM" id="MobiDB-lite"/>
    </source>
</evidence>
<dbReference type="Proteomes" id="UP001157974">
    <property type="component" value="Unassembled WGS sequence"/>
</dbReference>
<evidence type="ECO:0000256" key="1">
    <source>
        <dbReference type="SAM" id="Coils"/>
    </source>
</evidence>
<evidence type="ECO:0000313" key="4">
    <source>
        <dbReference type="Proteomes" id="UP001157974"/>
    </source>
</evidence>
<dbReference type="EMBL" id="JAMWBK010000005">
    <property type="protein sequence ID" value="KAJ8904713.1"/>
    <property type="molecule type" value="Genomic_DNA"/>
</dbReference>
<gene>
    <name evidence="3" type="ORF">NDN08_001231</name>
</gene>
<reference evidence="3 4" key="1">
    <citation type="journal article" date="2023" name="Nat. Commun.">
        <title>Origin of minicircular mitochondrial genomes in red algae.</title>
        <authorList>
            <person name="Lee Y."/>
            <person name="Cho C.H."/>
            <person name="Lee Y.M."/>
            <person name="Park S.I."/>
            <person name="Yang J.H."/>
            <person name="West J.A."/>
            <person name="Bhattacharya D."/>
            <person name="Yoon H.S."/>
        </authorList>
    </citation>
    <scope>NUCLEOTIDE SEQUENCE [LARGE SCALE GENOMIC DNA]</scope>
    <source>
        <strain evidence="3 4">CCMP1338</strain>
        <tissue evidence="3">Whole cell</tissue>
    </source>
</reference>
<feature type="compositionally biased region" description="Acidic residues" evidence="2">
    <location>
        <begin position="252"/>
        <end position="263"/>
    </location>
</feature>
<accession>A0AAV8UQC1</accession>
<feature type="compositionally biased region" description="Basic and acidic residues" evidence="2">
    <location>
        <begin position="190"/>
        <end position="204"/>
    </location>
</feature>
<keyword evidence="4" id="KW-1185">Reference proteome</keyword>
<comment type="caution">
    <text evidence="3">The sequence shown here is derived from an EMBL/GenBank/DDBJ whole genome shotgun (WGS) entry which is preliminary data.</text>
</comment>
<dbReference type="AlphaFoldDB" id="A0AAV8UQC1"/>
<protein>
    <submittedName>
        <fullName evidence="3">Uncharacterized protein</fullName>
    </submittedName>
</protein>
<organism evidence="3 4">
    <name type="scientific">Rhodosorus marinus</name>
    <dbReference type="NCBI Taxonomy" id="101924"/>
    <lineage>
        <taxon>Eukaryota</taxon>
        <taxon>Rhodophyta</taxon>
        <taxon>Stylonematophyceae</taxon>
        <taxon>Stylonematales</taxon>
        <taxon>Stylonemataceae</taxon>
        <taxon>Rhodosorus</taxon>
    </lineage>
</organism>
<keyword evidence="1" id="KW-0175">Coiled coil</keyword>
<feature type="region of interest" description="Disordered" evidence="2">
    <location>
        <begin position="180"/>
        <end position="229"/>
    </location>
</feature>
<proteinExistence type="predicted"/>
<sequence length="359" mass="40300">MSSSDEWTTLRIKAAQCDFLKEKVATLREQLKSKVANGSNTAKADAVDESKKTALKNALGEIKSGIRVCDESTQSLEAVVKNHFHAAERRITVTEALMDAVLGVSDLLVACRQDPPENLELQIERLHKALKASALEISSFRKLFDMMHEDIKDHLETVVESTLYLTKRIAYNSRNKPEILQDSSVTRSPARGDADAREHPEEASKSPIGANRSGNGLRKRKAWSEGKQSPVGPWTVIRRLESTHKSVSEAPSYEEDSDPEDEQEALKVSDTNVEARLNRDLHRDVNKLMTQLDLSEVELSSLSGVFLTPLKHFCNRGRRVATRNLEKLEEVVQAYRDNPESIAEKLAQIRNRPVRAARR</sequence>
<evidence type="ECO:0000313" key="3">
    <source>
        <dbReference type="EMBL" id="KAJ8904713.1"/>
    </source>
</evidence>
<name>A0AAV8UQC1_9RHOD</name>